<dbReference type="InterPro" id="IPR011765">
    <property type="entry name" value="Pept_M16_N"/>
</dbReference>
<evidence type="ECO:0000256" key="3">
    <source>
        <dbReference type="ARBA" id="ARBA00022801"/>
    </source>
</evidence>
<evidence type="ECO:0000313" key="9">
    <source>
        <dbReference type="EMBL" id="AQQ67596.1"/>
    </source>
</evidence>
<dbReference type="KEGG" id="maga:Mag101_08040"/>
<dbReference type="InterPro" id="IPR011249">
    <property type="entry name" value="Metalloenz_LuxS/M16"/>
</dbReference>
<dbReference type="GO" id="GO:0006508">
    <property type="term" value="P:proteolysis"/>
    <property type="evidence" value="ECO:0007669"/>
    <property type="project" value="UniProtKB-KW"/>
</dbReference>
<dbReference type="GO" id="GO:0046872">
    <property type="term" value="F:metal ion binding"/>
    <property type="evidence" value="ECO:0007669"/>
    <property type="project" value="InterPro"/>
</dbReference>
<organism evidence="9 10">
    <name type="scientific">Microbulbifer agarilyticus</name>
    <dbReference type="NCBI Taxonomy" id="260552"/>
    <lineage>
        <taxon>Bacteria</taxon>
        <taxon>Pseudomonadati</taxon>
        <taxon>Pseudomonadota</taxon>
        <taxon>Gammaproteobacteria</taxon>
        <taxon>Cellvibrionales</taxon>
        <taxon>Microbulbiferaceae</taxon>
        <taxon>Microbulbifer</taxon>
    </lineage>
</organism>
<dbReference type="STRING" id="260552.Mag101_08040"/>
<dbReference type="Proteomes" id="UP000188219">
    <property type="component" value="Chromosome"/>
</dbReference>
<dbReference type="GO" id="GO:0008237">
    <property type="term" value="F:metallopeptidase activity"/>
    <property type="evidence" value="ECO:0007669"/>
    <property type="project" value="UniProtKB-KW"/>
</dbReference>
<feature type="domain" description="Peptidase M16 C-terminal" evidence="8">
    <location>
        <begin position="235"/>
        <end position="410"/>
    </location>
</feature>
<feature type="domain" description="Peptidase M16 N-terminal" evidence="7">
    <location>
        <begin position="549"/>
        <end position="678"/>
    </location>
</feature>
<evidence type="ECO:0000256" key="4">
    <source>
        <dbReference type="ARBA" id="ARBA00022833"/>
    </source>
</evidence>
<feature type="region of interest" description="Disordered" evidence="6">
    <location>
        <begin position="964"/>
        <end position="985"/>
    </location>
</feature>
<feature type="domain" description="Peptidase M16 C-terminal" evidence="8">
    <location>
        <begin position="700"/>
        <end position="878"/>
    </location>
</feature>
<gene>
    <name evidence="9" type="ORF">Mag101_08040</name>
</gene>
<dbReference type="InterPro" id="IPR007863">
    <property type="entry name" value="Peptidase_M16_C"/>
</dbReference>
<dbReference type="Gene3D" id="3.30.830.10">
    <property type="entry name" value="Metalloenzyme, LuxS/M16 peptidase-like"/>
    <property type="match status" value="4"/>
</dbReference>
<keyword evidence="4" id="KW-0862">Zinc</keyword>
<dbReference type="EMBL" id="CP019650">
    <property type="protein sequence ID" value="AQQ67596.1"/>
    <property type="molecule type" value="Genomic_DNA"/>
</dbReference>
<keyword evidence="3" id="KW-0378">Hydrolase</keyword>
<feature type="domain" description="Peptidase M16 N-terminal" evidence="7">
    <location>
        <begin position="78"/>
        <end position="201"/>
    </location>
</feature>
<keyword evidence="5" id="KW-0482">Metalloprotease</keyword>
<evidence type="ECO:0000313" key="10">
    <source>
        <dbReference type="Proteomes" id="UP000188219"/>
    </source>
</evidence>
<evidence type="ECO:0000256" key="6">
    <source>
        <dbReference type="SAM" id="MobiDB-lite"/>
    </source>
</evidence>
<dbReference type="RefSeq" id="WP_077403227.1">
    <property type="nucleotide sequence ID" value="NZ_CP019650.1"/>
</dbReference>
<accession>A0A1Q2M4L2</accession>
<keyword evidence="10" id="KW-1185">Reference proteome</keyword>
<dbReference type="PANTHER" id="PTHR43690">
    <property type="entry name" value="NARDILYSIN"/>
    <property type="match status" value="1"/>
</dbReference>
<reference evidence="9" key="1">
    <citation type="submission" date="2017-02" db="EMBL/GenBank/DDBJ databases">
        <title>Genome of Microbulbifer agarilyticus GP101.</title>
        <authorList>
            <person name="Jung J."/>
            <person name="Bae S.S."/>
            <person name="Baek K."/>
        </authorList>
    </citation>
    <scope>NUCLEOTIDE SEQUENCE [LARGE SCALE GENOMIC DNA]</scope>
    <source>
        <strain evidence="9">GP101</strain>
    </source>
</reference>
<name>A0A1Q2M4L2_9GAMM</name>
<comment type="similarity">
    <text evidence="1">Belongs to the peptidase M16 family.</text>
</comment>
<dbReference type="PROSITE" id="PS51257">
    <property type="entry name" value="PROKAR_LIPOPROTEIN"/>
    <property type="match status" value="1"/>
</dbReference>
<keyword evidence="2" id="KW-0645">Protease</keyword>
<evidence type="ECO:0000259" key="7">
    <source>
        <dbReference type="Pfam" id="PF00675"/>
    </source>
</evidence>
<dbReference type="SUPFAM" id="SSF63411">
    <property type="entry name" value="LuxS/MPP-like metallohydrolase"/>
    <property type="match status" value="4"/>
</dbReference>
<evidence type="ECO:0000256" key="1">
    <source>
        <dbReference type="ARBA" id="ARBA00007261"/>
    </source>
</evidence>
<evidence type="ECO:0000256" key="5">
    <source>
        <dbReference type="ARBA" id="ARBA00023049"/>
    </source>
</evidence>
<dbReference type="PANTHER" id="PTHR43690:SF35">
    <property type="entry name" value="NON-CATALYTIC MEMBER OF PEPTIDASE SUBFAMILY M16B-RELATED"/>
    <property type="match status" value="1"/>
</dbReference>
<evidence type="ECO:0000259" key="8">
    <source>
        <dbReference type="Pfam" id="PF05193"/>
    </source>
</evidence>
<dbReference type="InterPro" id="IPR050626">
    <property type="entry name" value="Peptidase_M16"/>
</dbReference>
<dbReference type="AlphaFoldDB" id="A0A1Q2M4L2"/>
<evidence type="ECO:0008006" key="11">
    <source>
        <dbReference type="Google" id="ProtNLM"/>
    </source>
</evidence>
<proteinExistence type="inferred from homology"/>
<sequence length="985" mass="108273">MHRTKIALIFASAILAACSKSSDPVTKEDSANLQTPKAAEQQAALPAGVTLVETFDGNGADIAIPYEKYKLDNGLTLVLHEDNSDPLVHVDVTYHVGSNREDPGRSGFAHFFEHMMFQGSVNVGDEEHFRIITEAGGTMNGTTNSDRTNYYQTVPANQLETVLWLESDRMGVFLDAVTQEKFEVQRETVKNERGQRVDNRPYGRALETMFASTYPDGHPYSWPVIGWLEDLNKADLSDLKRFFLRWYGPNNAVITIGGDIDKAQTLEWVSKYFAPIPAGPEVQELPKQPAKLDADRYVTLEDNIHLPALAMMMPTVHYGHPDEPALDAAAAILGQGQDSMLYQRLVQTGRAVSASVSHSCKELACEMWFIVIQNPASGETLAEMEQAVRDTLTEFASRGVTEDDLVKFKAGYESGRIFGLQSVSGKVSTLAAFETFTGSPKGIDKEINAYLAIETDDVTRVFDQYIAKQPSVLLSVVPNGKPELAAAKQNHEWTRTIPETYADKGQELALRPVKDTFDRSVQPTPGINPQVELPAIQDGKLENGIRLLAVQNDETPTITVRAVFDVGQRDEPRGKAGLTSLMTSLMTEATTERSAAEFTEALKRLGASVSVSSGQYETTVTLNVLEKHLDIAVPLMMERMLKPAFTEADFDRIKQQTIEGLQQARKTPQGLATRAVGAVMRGAEHPLSYPGNGLPSTVETITLEDVTQHYKAHFPRHLSGVTVSTSLPTSRILESLSELAKLEVSEPTRAAIALEKPSIDGRTVYLVNKEGAAQSSLRVGQHGLPYDALGDYYLAYLGNFPLGGNFNSRINLNLREDKGYTYGARSYLIGEPQDGMYMLSSEVKKDATADALNEVLTEFENFDSKGMTETEFNYLRSAIGQQEARKYETPSNKLSLLNNILRYDLPLDYRTQQNALLKETDRDALNKVITGLLDPQNMAIVVVGDAANIRESLEGLEIPIVELDEDGHPKAEDPAPAATAASATP</sequence>
<protein>
    <recommendedName>
        <fullName evidence="11">Peptidase M16</fullName>
    </recommendedName>
</protein>
<dbReference type="eggNOG" id="COG0612">
    <property type="taxonomic scope" value="Bacteria"/>
</dbReference>
<dbReference type="OrthoDB" id="9811314at2"/>
<evidence type="ECO:0000256" key="2">
    <source>
        <dbReference type="ARBA" id="ARBA00022670"/>
    </source>
</evidence>
<feature type="compositionally biased region" description="Low complexity" evidence="6">
    <location>
        <begin position="974"/>
        <end position="985"/>
    </location>
</feature>
<dbReference type="Pfam" id="PF05193">
    <property type="entry name" value="Peptidase_M16_C"/>
    <property type="match status" value="2"/>
</dbReference>
<dbReference type="Pfam" id="PF00675">
    <property type="entry name" value="Peptidase_M16"/>
    <property type="match status" value="2"/>
</dbReference>